<dbReference type="GO" id="GO:0005388">
    <property type="term" value="F:P-type calcium transporter activity"/>
    <property type="evidence" value="ECO:0007669"/>
    <property type="project" value="TreeGrafter"/>
</dbReference>
<protein>
    <submittedName>
        <fullName evidence="5">Cation_ATPase_N domain-containing protein</fullName>
    </submittedName>
</protein>
<dbReference type="GO" id="GO:0051480">
    <property type="term" value="P:regulation of cytosolic calcium ion concentration"/>
    <property type="evidence" value="ECO:0007669"/>
    <property type="project" value="TreeGrafter"/>
</dbReference>
<dbReference type="Pfam" id="PF00690">
    <property type="entry name" value="Cation_ATPase_N"/>
    <property type="match status" value="1"/>
</dbReference>
<accession>A0A8R1I6B5</accession>
<evidence type="ECO:0000259" key="4">
    <source>
        <dbReference type="Pfam" id="PF00690"/>
    </source>
</evidence>
<dbReference type="PANTHER" id="PTHR24093">
    <property type="entry name" value="CATION TRANSPORTING ATPASE"/>
    <property type="match status" value="1"/>
</dbReference>
<dbReference type="GO" id="GO:0012505">
    <property type="term" value="C:endomembrane system"/>
    <property type="evidence" value="ECO:0007669"/>
    <property type="project" value="UniProtKB-SubCell"/>
</dbReference>
<dbReference type="EnsemblMetazoa" id="CJA19565.1">
    <property type="protein sequence ID" value="CJA19565.1"/>
    <property type="gene ID" value="WBGene00175136"/>
</dbReference>
<dbReference type="Gene3D" id="2.70.150.10">
    <property type="entry name" value="Calcium-transporting ATPase, cytoplasmic transduction domain A"/>
    <property type="match status" value="1"/>
</dbReference>
<dbReference type="InterPro" id="IPR023298">
    <property type="entry name" value="ATPase_P-typ_TM_dom_sf"/>
</dbReference>
<dbReference type="SUPFAM" id="SSF81665">
    <property type="entry name" value="Calcium ATPase, transmembrane domain M"/>
    <property type="match status" value="1"/>
</dbReference>
<keyword evidence="2" id="KW-0460">Magnesium</keyword>
<reference evidence="5" key="2">
    <citation type="submission" date="2022-06" db="UniProtKB">
        <authorList>
            <consortium name="EnsemblMetazoa"/>
        </authorList>
    </citation>
    <scope>IDENTIFICATION</scope>
    <source>
        <strain evidence="5">DF5081</strain>
    </source>
</reference>
<name>A0A8R1I6B5_CAEJA</name>
<feature type="domain" description="Cation-transporting P-type ATPase N-terminal" evidence="4">
    <location>
        <begin position="2"/>
        <end position="53"/>
    </location>
</feature>
<keyword evidence="3" id="KW-0472">Membrane</keyword>
<feature type="transmembrane region" description="Helical" evidence="3">
    <location>
        <begin position="41"/>
        <end position="59"/>
    </location>
</feature>
<dbReference type="GO" id="GO:0005886">
    <property type="term" value="C:plasma membrane"/>
    <property type="evidence" value="ECO:0007669"/>
    <property type="project" value="TreeGrafter"/>
</dbReference>
<sequence length="92" mass="10076">MGLVNSEAELEKRRNVFGANEIPPHPPKCFLQLVWEALQDVTLVILLVSAIVSLALSFYRPPGEDTGKFFGGGATHLQWAGLVGSGTFRNFF</sequence>
<evidence type="ECO:0000256" key="1">
    <source>
        <dbReference type="ARBA" id="ARBA00004127"/>
    </source>
</evidence>
<evidence type="ECO:0000313" key="5">
    <source>
        <dbReference type="EnsemblMetazoa" id="CJA19565.1"/>
    </source>
</evidence>
<dbReference type="Gene3D" id="1.20.1110.10">
    <property type="entry name" value="Calcium-transporting ATPase, transmembrane domain"/>
    <property type="match status" value="1"/>
</dbReference>
<evidence type="ECO:0000313" key="6">
    <source>
        <dbReference type="Proteomes" id="UP000005237"/>
    </source>
</evidence>
<comment type="subcellular location">
    <subcellularLocation>
        <location evidence="1">Endomembrane system</location>
        <topology evidence="1">Multi-pass membrane protein</topology>
    </subcellularLocation>
</comment>
<organism evidence="5 6">
    <name type="scientific">Caenorhabditis japonica</name>
    <dbReference type="NCBI Taxonomy" id="281687"/>
    <lineage>
        <taxon>Eukaryota</taxon>
        <taxon>Metazoa</taxon>
        <taxon>Ecdysozoa</taxon>
        <taxon>Nematoda</taxon>
        <taxon>Chromadorea</taxon>
        <taxon>Rhabditida</taxon>
        <taxon>Rhabditina</taxon>
        <taxon>Rhabditomorpha</taxon>
        <taxon>Rhabditoidea</taxon>
        <taxon>Rhabditidae</taxon>
        <taxon>Peloderinae</taxon>
        <taxon>Caenorhabditis</taxon>
    </lineage>
</organism>
<evidence type="ECO:0000256" key="3">
    <source>
        <dbReference type="SAM" id="Phobius"/>
    </source>
</evidence>
<evidence type="ECO:0000256" key="2">
    <source>
        <dbReference type="ARBA" id="ARBA00022842"/>
    </source>
</evidence>
<dbReference type="InterPro" id="IPR004014">
    <property type="entry name" value="ATPase_P-typ_cation-transptr_N"/>
</dbReference>
<keyword evidence="3" id="KW-0812">Transmembrane</keyword>
<keyword evidence="3" id="KW-1133">Transmembrane helix</keyword>
<proteinExistence type="predicted"/>
<reference evidence="6" key="1">
    <citation type="submission" date="2010-08" db="EMBL/GenBank/DDBJ databases">
        <authorList>
            <consortium name="Caenorhabditis japonica Sequencing Consortium"/>
            <person name="Wilson R.K."/>
        </authorList>
    </citation>
    <scope>NUCLEOTIDE SEQUENCE [LARGE SCALE GENOMIC DNA]</scope>
    <source>
        <strain evidence="6">DF5081</strain>
    </source>
</reference>
<dbReference type="AlphaFoldDB" id="A0A8R1I6B5"/>
<keyword evidence="6" id="KW-1185">Reference proteome</keyword>
<dbReference type="PANTHER" id="PTHR24093:SF369">
    <property type="entry name" value="CALCIUM-TRANSPORTING ATPASE"/>
    <property type="match status" value="1"/>
</dbReference>
<dbReference type="Proteomes" id="UP000005237">
    <property type="component" value="Unassembled WGS sequence"/>
</dbReference>